<organism evidence="2 3">
    <name type="scientific">Schistosoma haematobium</name>
    <name type="common">Blood fluke</name>
    <dbReference type="NCBI Taxonomy" id="6185"/>
    <lineage>
        <taxon>Eukaryota</taxon>
        <taxon>Metazoa</taxon>
        <taxon>Spiralia</taxon>
        <taxon>Lophotrochozoa</taxon>
        <taxon>Platyhelminthes</taxon>
        <taxon>Trematoda</taxon>
        <taxon>Digenea</taxon>
        <taxon>Strigeidida</taxon>
        <taxon>Schistosomatoidea</taxon>
        <taxon>Schistosomatidae</taxon>
        <taxon>Schistosoma</taxon>
    </lineage>
</organism>
<dbReference type="Proteomes" id="UP000471633">
    <property type="component" value="Unassembled WGS sequence"/>
</dbReference>
<evidence type="ECO:0000313" key="3">
    <source>
        <dbReference type="Proteomes" id="UP000471633"/>
    </source>
</evidence>
<gene>
    <name evidence="2" type="ORF">MS3_00002563</name>
</gene>
<sequence length="101" mass="11579">MGSLNPCPTPLLYPRLGQAVAPERLQMSTQNTSDSLARYYQQQSTMGEEKPDSNRGRNQEESLEMDRTRIDESTQLYHNTSPHLKSSNPKEKRKTKEQITP</sequence>
<feature type="compositionally biased region" description="Basic and acidic residues" evidence="1">
    <location>
        <begin position="47"/>
        <end position="72"/>
    </location>
</feature>
<accession>A0A922LLU1</accession>
<dbReference type="KEGG" id="shx:MS3_00002563"/>
<keyword evidence="3" id="KW-1185">Reference proteome</keyword>
<feature type="region of interest" description="Disordered" evidence="1">
    <location>
        <begin position="23"/>
        <end position="101"/>
    </location>
</feature>
<name>A0A922LLU1_SCHHA</name>
<reference evidence="2" key="4">
    <citation type="journal article" date="2022" name="PLoS Pathog.">
        <title>Chromosome-level genome of Schistosoma haematobium underpins genome-wide explorations of molecular variation.</title>
        <authorList>
            <person name="Stroehlein A.J."/>
            <person name="Korhonen P.K."/>
            <person name="Lee V.V."/>
            <person name="Ralph S.A."/>
            <person name="Mentink-Kane M."/>
            <person name="You H."/>
            <person name="McManus D.P."/>
            <person name="Tchuente L.T."/>
            <person name="Stothard J.R."/>
            <person name="Kaur P."/>
            <person name="Dudchenko O."/>
            <person name="Aiden E.L."/>
            <person name="Yang B."/>
            <person name="Yang H."/>
            <person name="Emery A.M."/>
            <person name="Webster B.L."/>
            <person name="Brindley P.J."/>
            <person name="Rollinson D."/>
            <person name="Chang B.C.H."/>
            <person name="Gasser R.B."/>
            <person name="Young N.D."/>
        </authorList>
    </citation>
    <scope>NUCLEOTIDE SEQUENCE</scope>
</reference>
<dbReference type="EMBL" id="AMPZ03000002">
    <property type="protein sequence ID" value="KAH9589528.1"/>
    <property type="molecule type" value="Genomic_DNA"/>
</dbReference>
<evidence type="ECO:0000256" key="1">
    <source>
        <dbReference type="SAM" id="MobiDB-lite"/>
    </source>
</evidence>
<reference evidence="2" key="2">
    <citation type="journal article" date="2019" name="Gigascience">
        <title>High-quality Schistosoma haematobium genome achieved by single-molecule and long-range sequencing.</title>
        <authorList>
            <person name="Stroehlein A.J."/>
            <person name="Korhonen P.K."/>
            <person name="Chong T.M."/>
            <person name="Lim Y.L."/>
            <person name="Chan K.G."/>
            <person name="Webster B."/>
            <person name="Rollinson D."/>
            <person name="Brindley P.J."/>
            <person name="Gasser R.B."/>
            <person name="Young N.D."/>
        </authorList>
    </citation>
    <scope>NUCLEOTIDE SEQUENCE</scope>
</reference>
<feature type="compositionally biased region" description="Basic and acidic residues" evidence="1">
    <location>
        <begin position="88"/>
        <end position="101"/>
    </location>
</feature>
<feature type="compositionally biased region" description="Polar residues" evidence="1">
    <location>
        <begin position="26"/>
        <end position="46"/>
    </location>
</feature>
<dbReference type="AlphaFoldDB" id="A0A922LLU1"/>
<reference evidence="2" key="1">
    <citation type="journal article" date="2012" name="Nat. Genet.">
        <title>Whole-genome sequence of Schistosoma haematobium.</title>
        <authorList>
            <person name="Young N.D."/>
            <person name="Jex A.R."/>
            <person name="Li B."/>
            <person name="Liu S."/>
            <person name="Yang L."/>
            <person name="Xiong Z."/>
            <person name="Li Y."/>
            <person name="Cantacessi C."/>
            <person name="Hall R.S."/>
            <person name="Xu X."/>
            <person name="Chen F."/>
            <person name="Wu X."/>
            <person name="Zerlotini A."/>
            <person name="Oliveira G."/>
            <person name="Hofmann A."/>
            <person name="Zhang G."/>
            <person name="Fang X."/>
            <person name="Kang Y."/>
            <person name="Campbell B.E."/>
            <person name="Loukas A."/>
            <person name="Ranganathan S."/>
            <person name="Rollinson D."/>
            <person name="Rinaldi G."/>
            <person name="Brindley P.J."/>
            <person name="Yang H."/>
            <person name="Wang J."/>
            <person name="Wang J."/>
            <person name="Gasser R.B."/>
        </authorList>
    </citation>
    <scope>NUCLEOTIDE SEQUENCE</scope>
</reference>
<reference evidence="2" key="3">
    <citation type="submission" date="2021-06" db="EMBL/GenBank/DDBJ databases">
        <title>Chromosome-level genome assembly for S. haematobium.</title>
        <authorList>
            <person name="Stroehlein A.J."/>
        </authorList>
    </citation>
    <scope>NUCLEOTIDE SEQUENCE</scope>
</reference>
<feature type="compositionally biased region" description="Polar residues" evidence="1">
    <location>
        <begin position="73"/>
        <end position="87"/>
    </location>
</feature>
<protein>
    <submittedName>
        <fullName evidence="2">Uncharacterized protein</fullName>
    </submittedName>
</protein>
<dbReference type="CTD" id="75576973"/>
<dbReference type="GeneID" id="75576973"/>
<dbReference type="RefSeq" id="XP_051070123.1">
    <property type="nucleotide sequence ID" value="XM_051210156.1"/>
</dbReference>
<comment type="caution">
    <text evidence="2">The sequence shown here is derived from an EMBL/GenBank/DDBJ whole genome shotgun (WGS) entry which is preliminary data.</text>
</comment>
<evidence type="ECO:0000313" key="2">
    <source>
        <dbReference type="EMBL" id="KAH9589528.1"/>
    </source>
</evidence>
<proteinExistence type="predicted"/>